<evidence type="ECO:0000259" key="2">
    <source>
        <dbReference type="Pfam" id="PF13863"/>
    </source>
</evidence>
<dbReference type="PANTHER" id="PTHR21683:SF2">
    <property type="entry name" value="COILED-COIL DOMAIN-CONTAINING PROTEIN 42 LIKE-2-LIKE"/>
    <property type="match status" value="1"/>
</dbReference>
<dbReference type="Proteomes" id="UP000008744">
    <property type="component" value="Unassembled WGS sequence"/>
</dbReference>
<dbReference type="PANTHER" id="PTHR21683">
    <property type="entry name" value="COILED-COIL DOMAIN-CONTAINING PROTEIN 42 LIKE-2-LIKE-RELATED"/>
    <property type="match status" value="1"/>
</dbReference>
<dbReference type="eggNOG" id="ENOG502QRZS">
    <property type="taxonomic scope" value="Eukaryota"/>
</dbReference>
<gene>
    <name evidence="3" type="primary">Dper\GL21195</name>
    <name evidence="3" type="ORF">Dper_GL21195</name>
</gene>
<proteinExistence type="predicted"/>
<dbReference type="Pfam" id="PF13863">
    <property type="entry name" value="DUF4200"/>
    <property type="match status" value="1"/>
</dbReference>
<dbReference type="SMR" id="B4GXF9"/>
<dbReference type="AlphaFoldDB" id="B4GXF9"/>
<dbReference type="STRING" id="7234.B4GXF9"/>
<name>B4GXF9_DROPE</name>
<evidence type="ECO:0000256" key="1">
    <source>
        <dbReference type="ARBA" id="ARBA00023054"/>
    </source>
</evidence>
<sequence>MPRHKPTLTIDVVGNLDLRPEHSVGDYRLSRQQDQYFVKPPNWDSAGDSIEIIYIENLRENNAMKALQKQLLQDAKRQSLVNSQRTRKMYKMQERLRKRFIEVNSFIKDCVEKKRVADKIIHEQKALHVELNKGIHRFKSSLSELEVFRTDLKDTVAEFQPYERVLNDVVKVSDIFESPKDCIDRCDALMLAQVEISQLQLQKLEEIENMRNRMLLMTNEAALTVLGLKNDLGRMERSYSQARQTCLKWEKILTSCKDVIANNNLDKECSMECILTLYKMICKRRGIKPSLRSYEMPLILDFIKYEVDLWNDVLREMDTSSKAGKSPLC</sequence>
<dbReference type="InterPro" id="IPR051147">
    <property type="entry name" value="CFAP_domain-containing"/>
</dbReference>
<feature type="domain" description="DUF4200" evidence="2">
    <location>
        <begin position="54"/>
        <end position="171"/>
    </location>
</feature>
<dbReference type="PhylomeDB" id="B4GXF9"/>
<keyword evidence="4" id="KW-1185">Reference proteome</keyword>
<dbReference type="KEGG" id="dpe:6598049"/>
<dbReference type="HOGENOM" id="CLU_781223_0_0_1"/>
<dbReference type="OrthoDB" id="10264298at2759"/>
<dbReference type="GO" id="GO:0005856">
    <property type="term" value="C:cytoskeleton"/>
    <property type="evidence" value="ECO:0007669"/>
    <property type="project" value="UniProtKB-ARBA"/>
</dbReference>
<accession>B4GXF9</accession>
<dbReference type="EMBL" id="CH479195">
    <property type="protein sequence ID" value="EDW27270.1"/>
    <property type="molecule type" value="Genomic_DNA"/>
</dbReference>
<dbReference type="OMA" id="SIEMLYI"/>
<dbReference type="InterPro" id="IPR025252">
    <property type="entry name" value="DUF4200"/>
</dbReference>
<reference evidence="3 4" key="1">
    <citation type="journal article" date="2007" name="Nature">
        <title>Evolution of genes and genomes on the Drosophila phylogeny.</title>
        <authorList>
            <consortium name="Drosophila 12 Genomes Consortium"/>
            <person name="Clark A.G."/>
            <person name="Eisen M.B."/>
            <person name="Smith D.R."/>
            <person name="Bergman C.M."/>
            <person name="Oliver B."/>
            <person name="Markow T.A."/>
            <person name="Kaufman T.C."/>
            <person name="Kellis M."/>
            <person name="Gelbart W."/>
            <person name="Iyer V.N."/>
            <person name="Pollard D.A."/>
            <person name="Sackton T.B."/>
            <person name="Larracuente A.M."/>
            <person name="Singh N.D."/>
            <person name="Abad J.P."/>
            <person name="Abt D.N."/>
            <person name="Adryan B."/>
            <person name="Aguade M."/>
            <person name="Akashi H."/>
            <person name="Anderson W.W."/>
            <person name="Aquadro C.F."/>
            <person name="Ardell D.H."/>
            <person name="Arguello R."/>
            <person name="Artieri C.G."/>
            <person name="Barbash D.A."/>
            <person name="Barker D."/>
            <person name="Barsanti P."/>
            <person name="Batterham P."/>
            <person name="Batzoglou S."/>
            <person name="Begun D."/>
            <person name="Bhutkar A."/>
            <person name="Blanco E."/>
            <person name="Bosak S.A."/>
            <person name="Bradley R.K."/>
            <person name="Brand A.D."/>
            <person name="Brent M.R."/>
            <person name="Brooks A.N."/>
            <person name="Brown R.H."/>
            <person name="Butlin R.K."/>
            <person name="Caggese C."/>
            <person name="Calvi B.R."/>
            <person name="Bernardo de Carvalho A."/>
            <person name="Caspi A."/>
            <person name="Castrezana S."/>
            <person name="Celniker S.E."/>
            <person name="Chang J.L."/>
            <person name="Chapple C."/>
            <person name="Chatterji S."/>
            <person name="Chinwalla A."/>
            <person name="Civetta A."/>
            <person name="Clifton S.W."/>
            <person name="Comeron J.M."/>
            <person name="Costello J.C."/>
            <person name="Coyne J.A."/>
            <person name="Daub J."/>
            <person name="David R.G."/>
            <person name="Delcher A.L."/>
            <person name="Delehaunty K."/>
            <person name="Do C.B."/>
            <person name="Ebling H."/>
            <person name="Edwards K."/>
            <person name="Eickbush T."/>
            <person name="Evans J.D."/>
            <person name="Filipski A."/>
            <person name="Findeiss S."/>
            <person name="Freyhult E."/>
            <person name="Fulton L."/>
            <person name="Fulton R."/>
            <person name="Garcia A.C."/>
            <person name="Gardiner A."/>
            <person name="Garfield D.A."/>
            <person name="Garvin B.E."/>
            <person name="Gibson G."/>
            <person name="Gilbert D."/>
            <person name="Gnerre S."/>
            <person name="Godfrey J."/>
            <person name="Good R."/>
            <person name="Gotea V."/>
            <person name="Gravely B."/>
            <person name="Greenberg A.J."/>
            <person name="Griffiths-Jones S."/>
            <person name="Gross S."/>
            <person name="Guigo R."/>
            <person name="Gustafson E.A."/>
            <person name="Haerty W."/>
            <person name="Hahn M.W."/>
            <person name="Halligan D.L."/>
            <person name="Halpern A.L."/>
            <person name="Halter G.M."/>
            <person name="Han M.V."/>
            <person name="Heger A."/>
            <person name="Hillier L."/>
            <person name="Hinrichs A.S."/>
            <person name="Holmes I."/>
            <person name="Hoskins R.A."/>
            <person name="Hubisz M.J."/>
            <person name="Hultmark D."/>
            <person name="Huntley M.A."/>
            <person name="Jaffe D.B."/>
            <person name="Jagadeeshan S."/>
            <person name="Jeck W.R."/>
            <person name="Johnson J."/>
            <person name="Jones C.D."/>
            <person name="Jordan W.C."/>
            <person name="Karpen G.H."/>
            <person name="Kataoka E."/>
            <person name="Keightley P.D."/>
            <person name="Kheradpour P."/>
            <person name="Kirkness E.F."/>
            <person name="Koerich L.B."/>
            <person name="Kristiansen K."/>
            <person name="Kudrna D."/>
            <person name="Kulathinal R.J."/>
            <person name="Kumar S."/>
            <person name="Kwok R."/>
            <person name="Lander E."/>
            <person name="Langley C.H."/>
            <person name="Lapoint R."/>
            <person name="Lazzaro B.P."/>
            <person name="Lee S.J."/>
            <person name="Levesque L."/>
            <person name="Li R."/>
            <person name="Lin C.F."/>
            <person name="Lin M.F."/>
            <person name="Lindblad-Toh K."/>
            <person name="Llopart A."/>
            <person name="Long M."/>
            <person name="Low L."/>
            <person name="Lozovsky E."/>
            <person name="Lu J."/>
            <person name="Luo M."/>
            <person name="Machado C.A."/>
            <person name="Makalowski W."/>
            <person name="Marzo M."/>
            <person name="Matsuda M."/>
            <person name="Matzkin L."/>
            <person name="McAllister B."/>
            <person name="McBride C.S."/>
            <person name="McKernan B."/>
            <person name="McKernan K."/>
            <person name="Mendez-Lago M."/>
            <person name="Minx P."/>
            <person name="Mollenhauer M.U."/>
            <person name="Montooth K."/>
            <person name="Mount S.M."/>
            <person name="Mu X."/>
            <person name="Myers E."/>
            <person name="Negre B."/>
            <person name="Newfeld S."/>
            <person name="Nielsen R."/>
            <person name="Noor M.A."/>
            <person name="O'Grady P."/>
            <person name="Pachter L."/>
            <person name="Papaceit M."/>
            <person name="Parisi M.J."/>
            <person name="Parisi M."/>
            <person name="Parts L."/>
            <person name="Pedersen J.S."/>
            <person name="Pesole G."/>
            <person name="Phillippy A.M."/>
            <person name="Ponting C.P."/>
            <person name="Pop M."/>
            <person name="Porcelli D."/>
            <person name="Powell J.R."/>
            <person name="Prohaska S."/>
            <person name="Pruitt K."/>
            <person name="Puig M."/>
            <person name="Quesneville H."/>
            <person name="Ram K.R."/>
            <person name="Rand D."/>
            <person name="Rasmussen M.D."/>
            <person name="Reed L.K."/>
            <person name="Reenan R."/>
            <person name="Reily A."/>
            <person name="Remington K.A."/>
            <person name="Rieger T.T."/>
            <person name="Ritchie M.G."/>
            <person name="Robin C."/>
            <person name="Rogers Y.H."/>
            <person name="Rohde C."/>
            <person name="Rozas J."/>
            <person name="Rubenfield M.J."/>
            <person name="Ruiz A."/>
            <person name="Russo S."/>
            <person name="Salzberg S.L."/>
            <person name="Sanchez-Gracia A."/>
            <person name="Saranga D.J."/>
            <person name="Sato H."/>
            <person name="Schaeffer S.W."/>
            <person name="Schatz M.C."/>
            <person name="Schlenke T."/>
            <person name="Schwartz R."/>
            <person name="Segarra C."/>
            <person name="Singh R.S."/>
            <person name="Sirot L."/>
            <person name="Sirota M."/>
            <person name="Sisneros N.B."/>
            <person name="Smith C.D."/>
            <person name="Smith T.F."/>
            <person name="Spieth J."/>
            <person name="Stage D.E."/>
            <person name="Stark A."/>
            <person name="Stephan W."/>
            <person name="Strausberg R.L."/>
            <person name="Strempel S."/>
            <person name="Sturgill D."/>
            <person name="Sutton G."/>
            <person name="Sutton G.G."/>
            <person name="Tao W."/>
            <person name="Teichmann S."/>
            <person name="Tobari Y.N."/>
            <person name="Tomimura Y."/>
            <person name="Tsolas J.M."/>
            <person name="Valente V.L."/>
            <person name="Venter E."/>
            <person name="Venter J.C."/>
            <person name="Vicario S."/>
            <person name="Vieira F.G."/>
            <person name="Vilella A.J."/>
            <person name="Villasante A."/>
            <person name="Walenz B."/>
            <person name="Wang J."/>
            <person name="Wasserman M."/>
            <person name="Watts T."/>
            <person name="Wilson D."/>
            <person name="Wilson R.K."/>
            <person name="Wing R.A."/>
            <person name="Wolfner M.F."/>
            <person name="Wong A."/>
            <person name="Wong G.K."/>
            <person name="Wu C.I."/>
            <person name="Wu G."/>
            <person name="Yamamoto D."/>
            <person name="Yang H.P."/>
            <person name="Yang S.P."/>
            <person name="Yorke J.A."/>
            <person name="Yoshida K."/>
            <person name="Zdobnov E."/>
            <person name="Zhang P."/>
            <person name="Zhang Y."/>
            <person name="Zimin A.V."/>
            <person name="Baldwin J."/>
            <person name="Abdouelleil A."/>
            <person name="Abdulkadir J."/>
            <person name="Abebe A."/>
            <person name="Abera B."/>
            <person name="Abreu J."/>
            <person name="Acer S.C."/>
            <person name="Aftuck L."/>
            <person name="Alexander A."/>
            <person name="An P."/>
            <person name="Anderson E."/>
            <person name="Anderson S."/>
            <person name="Arachi H."/>
            <person name="Azer M."/>
            <person name="Bachantsang P."/>
            <person name="Barry A."/>
            <person name="Bayul T."/>
            <person name="Berlin A."/>
            <person name="Bessette D."/>
            <person name="Bloom T."/>
            <person name="Blye J."/>
            <person name="Boguslavskiy L."/>
            <person name="Bonnet C."/>
            <person name="Boukhgalter B."/>
            <person name="Bourzgui I."/>
            <person name="Brown A."/>
            <person name="Cahill P."/>
            <person name="Channer S."/>
            <person name="Cheshatsang Y."/>
            <person name="Chuda L."/>
            <person name="Citroen M."/>
            <person name="Collymore A."/>
            <person name="Cooke P."/>
            <person name="Costello M."/>
            <person name="D'Aco K."/>
            <person name="Daza R."/>
            <person name="De Haan G."/>
            <person name="DeGray S."/>
            <person name="DeMaso C."/>
            <person name="Dhargay N."/>
            <person name="Dooley K."/>
            <person name="Dooley E."/>
            <person name="Doricent M."/>
            <person name="Dorje P."/>
            <person name="Dorjee K."/>
            <person name="Dupes A."/>
            <person name="Elong R."/>
            <person name="Falk J."/>
            <person name="Farina A."/>
            <person name="Faro S."/>
            <person name="Ferguson D."/>
            <person name="Fisher S."/>
            <person name="Foley C.D."/>
            <person name="Franke A."/>
            <person name="Friedrich D."/>
            <person name="Gadbois L."/>
            <person name="Gearin G."/>
            <person name="Gearin C.R."/>
            <person name="Giannoukos G."/>
            <person name="Goode T."/>
            <person name="Graham J."/>
            <person name="Grandbois E."/>
            <person name="Grewal S."/>
            <person name="Gyaltsen K."/>
            <person name="Hafez N."/>
            <person name="Hagos B."/>
            <person name="Hall J."/>
            <person name="Henson C."/>
            <person name="Hollinger A."/>
            <person name="Honan T."/>
            <person name="Huard M.D."/>
            <person name="Hughes L."/>
            <person name="Hurhula B."/>
            <person name="Husby M.E."/>
            <person name="Kamat A."/>
            <person name="Kanga B."/>
            <person name="Kashin S."/>
            <person name="Khazanovich D."/>
            <person name="Kisner P."/>
            <person name="Lance K."/>
            <person name="Lara M."/>
            <person name="Lee W."/>
            <person name="Lennon N."/>
            <person name="Letendre F."/>
            <person name="LeVine R."/>
            <person name="Lipovsky A."/>
            <person name="Liu X."/>
            <person name="Liu J."/>
            <person name="Liu S."/>
            <person name="Lokyitsang T."/>
            <person name="Lokyitsang Y."/>
            <person name="Lubonja R."/>
            <person name="Lui A."/>
            <person name="MacDonald P."/>
            <person name="Magnisalis V."/>
            <person name="Maru K."/>
            <person name="Matthews C."/>
            <person name="McCusker W."/>
            <person name="McDonough S."/>
            <person name="Mehta T."/>
            <person name="Meldrim J."/>
            <person name="Meneus L."/>
            <person name="Mihai O."/>
            <person name="Mihalev A."/>
            <person name="Mihova T."/>
            <person name="Mittelman R."/>
            <person name="Mlenga V."/>
            <person name="Montmayeur A."/>
            <person name="Mulrain L."/>
            <person name="Navidi A."/>
            <person name="Naylor J."/>
            <person name="Negash T."/>
            <person name="Nguyen T."/>
            <person name="Nguyen N."/>
            <person name="Nicol R."/>
            <person name="Norbu C."/>
            <person name="Norbu N."/>
            <person name="Novod N."/>
            <person name="O'Neill B."/>
            <person name="Osman S."/>
            <person name="Markiewicz E."/>
            <person name="Oyono O.L."/>
            <person name="Patti C."/>
            <person name="Phunkhang P."/>
            <person name="Pierre F."/>
            <person name="Priest M."/>
            <person name="Raghuraman S."/>
            <person name="Rege F."/>
            <person name="Reyes R."/>
            <person name="Rise C."/>
            <person name="Rogov P."/>
            <person name="Ross K."/>
            <person name="Ryan E."/>
            <person name="Settipalli S."/>
            <person name="Shea T."/>
            <person name="Sherpa N."/>
            <person name="Shi L."/>
            <person name="Shih D."/>
            <person name="Sparrow T."/>
            <person name="Spaulding J."/>
            <person name="Stalker J."/>
            <person name="Stange-Thomann N."/>
            <person name="Stavropoulos S."/>
            <person name="Stone C."/>
            <person name="Strader C."/>
            <person name="Tesfaye S."/>
            <person name="Thomson T."/>
            <person name="Thoulutsang Y."/>
            <person name="Thoulutsang D."/>
            <person name="Topham K."/>
            <person name="Topping I."/>
            <person name="Tsamla T."/>
            <person name="Vassiliev H."/>
            <person name="Vo A."/>
            <person name="Wangchuk T."/>
            <person name="Wangdi T."/>
            <person name="Weiand M."/>
            <person name="Wilkinson J."/>
            <person name="Wilson A."/>
            <person name="Yadav S."/>
            <person name="Young G."/>
            <person name="Yu Q."/>
            <person name="Zembek L."/>
            <person name="Zhong D."/>
            <person name="Zimmer A."/>
            <person name="Zwirko Z."/>
            <person name="Jaffe D.B."/>
            <person name="Alvarez P."/>
            <person name="Brockman W."/>
            <person name="Butler J."/>
            <person name="Chin C."/>
            <person name="Gnerre S."/>
            <person name="Grabherr M."/>
            <person name="Kleber M."/>
            <person name="Mauceli E."/>
            <person name="MacCallum I."/>
        </authorList>
    </citation>
    <scope>NUCLEOTIDE SEQUENCE [LARGE SCALE GENOMIC DNA]</scope>
    <source>
        <strain evidence="4">MSH-3 / Tucson 14011-0111.49</strain>
    </source>
</reference>
<protein>
    <submittedName>
        <fullName evidence="3">GL21195</fullName>
    </submittedName>
</protein>
<keyword evidence="1" id="KW-0175">Coiled coil</keyword>
<evidence type="ECO:0000313" key="3">
    <source>
        <dbReference type="EMBL" id="EDW27270.1"/>
    </source>
</evidence>
<organism evidence="4">
    <name type="scientific">Drosophila persimilis</name>
    <name type="common">Fruit fly</name>
    <dbReference type="NCBI Taxonomy" id="7234"/>
    <lineage>
        <taxon>Eukaryota</taxon>
        <taxon>Metazoa</taxon>
        <taxon>Ecdysozoa</taxon>
        <taxon>Arthropoda</taxon>
        <taxon>Hexapoda</taxon>
        <taxon>Insecta</taxon>
        <taxon>Pterygota</taxon>
        <taxon>Neoptera</taxon>
        <taxon>Endopterygota</taxon>
        <taxon>Diptera</taxon>
        <taxon>Brachycera</taxon>
        <taxon>Muscomorpha</taxon>
        <taxon>Ephydroidea</taxon>
        <taxon>Drosophilidae</taxon>
        <taxon>Drosophila</taxon>
        <taxon>Sophophora</taxon>
    </lineage>
</organism>
<evidence type="ECO:0000313" key="4">
    <source>
        <dbReference type="Proteomes" id="UP000008744"/>
    </source>
</evidence>